<comment type="similarity">
    <text evidence="1 2">Belongs to the short-chain dehydrogenases/reductases (SDR) family.</text>
</comment>
<dbReference type="FunFam" id="3.40.50.720:FF:000084">
    <property type="entry name" value="Short-chain dehydrogenase reductase"/>
    <property type="match status" value="1"/>
</dbReference>
<dbReference type="PANTHER" id="PTHR42879:SF2">
    <property type="entry name" value="3-OXOACYL-[ACYL-CARRIER-PROTEIN] REDUCTASE FABG"/>
    <property type="match status" value="1"/>
</dbReference>
<reference evidence="4 5" key="1">
    <citation type="submission" date="2020-08" db="EMBL/GenBank/DDBJ databases">
        <title>Genomic Encyclopedia of Type Strains, Phase IV (KMG-IV): sequencing the most valuable type-strain genomes for metagenomic binning, comparative biology and taxonomic classification.</title>
        <authorList>
            <person name="Goeker M."/>
        </authorList>
    </citation>
    <scope>NUCLEOTIDE SEQUENCE [LARGE SCALE GENOMIC DNA]</scope>
    <source>
        <strain evidence="4 5">DSM 25966</strain>
    </source>
</reference>
<dbReference type="InterPro" id="IPR036291">
    <property type="entry name" value="NAD(P)-bd_dom_sf"/>
</dbReference>
<dbReference type="Gene3D" id="3.40.50.720">
    <property type="entry name" value="NAD(P)-binding Rossmann-like Domain"/>
    <property type="match status" value="1"/>
</dbReference>
<evidence type="ECO:0000313" key="5">
    <source>
        <dbReference type="Proteomes" id="UP000553963"/>
    </source>
</evidence>
<gene>
    <name evidence="4" type="ORF">GGR25_002211</name>
</gene>
<dbReference type="EMBL" id="JACIDS010000003">
    <property type="protein sequence ID" value="MBB3931161.1"/>
    <property type="molecule type" value="Genomic_DNA"/>
</dbReference>
<dbReference type="InterPro" id="IPR020904">
    <property type="entry name" value="Sc_DH/Rdtase_CS"/>
</dbReference>
<proteinExistence type="inferred from homology"/>
<dbReference type="CDD" id="cd05233">
    <property type="entry name" value="SDR_c"/>
    <property type="match status" value="1"/>
</dbReference>
<dbReference type="SMART" id="SM00822">
    <property type="entry name" value="PKS_KR"/>
    <property type="match status" value="1"/>
</dbReference>
<sequence length="258" mass="27791">MELESKVAVVTGAGRGIGAGIATVLAKHGADLVLTDRETSGAEETAELIRKTGRKVVVLQHDVTSWESTRSIAEASIAAFGKVDILVTNAGVSKSVPFAELTAEEWDRVNDVNAKGVFLSCRAFVPHMIERKYGKIVNISSMVGKEAIPFFAHYCASKFAVIGLTESMAKELAPHNINVNAVCPGVVRTPLWDPLLEQLSENKKISREEAWEEFVGGIPFKRPQTPEDIGEAVAFLASDRARNITASAANVSGGQMIW</sequence>
<dbReference type="Pfam" id="PF00106">
    <property type="entry name" value="adh_short"/>
    <property type="match status" value="1"/>
</dbReference>
<dbReference type="PANTHER" id="PTHR42879">
    <property type="entry name" value="3-OXOACYL-(ACYL-CARRIER-PROTEIN) REDUCTASE"/>
    <property type="match status" value="1"/>
</dbReference>
<comment type="caution">
    <text evidence="4">The sequence shown here is derived from an EMBL/GenBank/DDBJ whole genome shotgun (WGS) entry which is preliminary data.</text>
</comment>
<dbReference type="PROSITE" id="PS00061">
    <property type="entry name" value="ADH_SHORT"/>
    <property type="match status" value="1"/>
</dbReference>
<dbReference type="PRINTS" id="PR00081">
    <property type="entry name" value="GDHRDH"/>
</dbReference>
<dbReference type="InterPro" id="IPR057326">
    <property type="entry name" value="KR_dom"/>
</dbReference>
<dbReference type="PRINTS" id="PR00080">
    <property type="entry name" value="SDRFAMILY"/>
</dbReference>
<protein>
    <submittedName>
        <fullName evidence="4">NAD(P)-dependent dehydrogenase (Short-subunit alcohol dehydrogenase family)</fullName>
    </submittedName>
</protein>
<dbReference type="AlphaFoldDB" id="A0A840AQM0"/>
<dbReference type="InterPro" id="IPR050259">
    <property type="entry name" value="SDR"/>
</dbReference>
<dbReference type="GO" id="GO:0032787">
    <property type="term" value="P:monocarboxylic acid metabolic process"/>
    <property type="evidence" value="ECO:0007669"/>
    <property type="project" value="UniProtKB-ARBA"/>
</dbReference>
<dbReference type="SUPFAM" id="SSF51735">
    <property type="entry name" value="NAD(P)-binding Rossmann-fold domains"/>
    <property type="match status" value="1"/>
</dbReference>
<evidence type="ECO:0000313" key="4">
    <source>
        <dbReference type="EMBL" id="MBB3931161.1"/>
    </source>
</evidence>
<evidence type="ECO:0000256" key="1">
    <source>
        <dbReference type="ARBA" id="ARBA00006484"/>
    </source>
</evidence>
<feature type="domain" description="Ketoreductase" evidence="3">
    <location>
        <begin position="6"/>
        <end position="185"/>
    </location>
</feature>
<name>A0A840AQM0_9HYPH</name>
<dbReference type="InterPro" id="IPR002347">
    <property type="entry name" value="SDR_fam"/>
</dbReference>
<keyword evidence="5" id="KW-1185">Reference proteome</keyword>
<accession>A0A840AQM0</accession>
<dbReference type="Proteomes" id="UP000553963">
    <property type="component" value="Unassembled WGS sequence"/>
</dbReference>
<dbReference type="NCBIfam" id="NF005559">
    <property type="entry name" value="PRK07231.1"/>
    <property type="match status" value="1"/>
</dbReference>
<evidence type="ECO:0000256" key="2">
    <source>
        <dbReference type="RuleBase" id="RU000363"/>
    </source>
</evidence>
<dbReference type="RefSeq" id="WP_183398826.1">
    <property type="nucleotide sequence ID" value="NZ_JACIDS010000003.1"/>
</dbReference>
<evidence type="ECO:0000259" key="3">
    <source>
        <dbReference type="SMART" id="SM00822"/>
    </source>
</evidence>
<organism evidence="4 5">
    <name type="scientific">Kaistia hirudinis</name>
    <dbReference type="NCBI Taxonomy" id="1293440"/>
    <lineage>
        <taxon>Bacteria</taxon>
        <taxon>Pseudomonadati</taxon>
        <taxon>Pseudomonadota</taxon>
        <taxon>Alphaproteobacteria</taxon>
        <taxon>Hyphomicrobiales</taxon>
        <taxon>Kaistiaceae</taxon>
        <taxon>Kaistia</taxon>
    </lineage>
</organism>